<dbReference type="GO" id="GO:0019205">
    <property type="term" value="F:nucleobase-containing compound kinase activity"/>
    <property type="evidence" value="ECO:0007669"/>
    <property type="project" value="InterPro"/>
</dbReference>
<dbReference type="InterPro" id="IPR027417">
    <property type="entry name" value="P-loop_NTPase"/>
</dbReference>
<sequence length="648" mass="73121">MSGAIDAKYYLQDHRIPQLFEGLMTGLIFHRPVDPLEYLERAIIKVRTQPNMAITWDMFIAENIGEANRNYPGGQPPKTVYQPVVPRPVITTNTNEEPLPEINESEYSKEPSRTNTVEHRSPEPRLESEEEMVVHRVPSVTKAAEVARIPEVPVILFMGGPGGGKTRHAAKVADALMDQGLVHICMPDIIRSALAKYKDKYPEWKEANEHYMRGELIPNQLALMLLKAEMGRHPNAHGFFLEGYPREARQVEDFERQVKSVNMALILDYDERTLREHMERRGLGMEIIDQKIKEFKQKTLPSAKYFDDQKLLHLIPGEKEDQVIYERMKSLVLKALETGVPVLNTKPPSSHRKHLTSPKGDESQDSSRSAPIEAQVENTTIETAVDENHAVIREPVSKPRSQKQSRSVANGDFIEPIGLPNNAPVILVLGAPGSQKNEIGRRITQKYDGFTLLSMGEILRKKVNSEKNDPLWEKVGKKMSHGESIPTKICRSILYEELQSRGNTNWGYVIEGYPKSSDQLAELEHALQRMDLAILIDCTEQFCLETIKKRNKENHRADDSDESVAARMDFFKRNTLPMLKSLDERGKLRVVRNPHETVDGDSDPDTVFKDVVQVIDGALFIEDDGDGTSLGDSKKGALQSSNNSSAVQ</sequence>
<reference evidence="5 6" key="1">
    <citation type="submission" date="2020-04" db="EMBL/GenBank/DDBJ databases">
        <authorList>
            <person name="Laetsch R D."/>
            <person name="Stevens L."/>
            <person name="Kumar S."/>
            <person name="Blaxter L. M."/>
        </authorList>
    </citation>
    <scope>NUCLEOTIDE SEQUENCE [LARGE SCALE GENOMIC DNA]</scope>
</reference>
<protein>
    <recommendedName>
        <fullName evidence="7">Adenylate kinase isoenzyme 5</fullName>
    </recommendedName>
</protein>
<evidence type="ECO:0000256" key="2">
    <source>
        <dbReference type="ARBA" id="ARBA00022741"/>
    </source>
</evidence>
<keyword evidence="1" id="KW-0808">Transferase</keyword>
<dbReference type="PANTHER" id="PTHR23359">
    <property type="entry name" value="NUCLEOTIDE KINASE"/>
    <property type="match status" value="1"/>
</dbReference>
<dbReference type="PRINTS" id="PR00094">
    <property type="entry name" value="ADENYLTKNASE"/>
</dbReference>
<feature type="region of interest" description="Disordered" evidence="4">
    <location>
        <begin position="91"/>
        <end position="130"/>
    </location>
</feature>
<comment type="caution">
    <text evidence="5">The sequence shown here is derived from an EMBL/GenBank/DDBJ whole genome shotgun (WGS) entry which is preliminary data.</text>
</comment>
<dbReference type="OrthoDB" id="442176at2759"/>
<organism evidence="5 6">
    <name type="scientific">Caenorhabditis bovis</name>
    <dbReference type="NCBI Taxonomy" id="2654633"/>
    <lineage>
        <taxon>Eukaryota</taxon>
        <taxon>Metazoa</taxon>
        <taxon>Ecdysozoa</taxon>
        <taxon>Nematoda</taxon>
        <taxon>Chromadorea</taxon>
        <taxon>Rhabditida</taxon>
        <taxon>Rhabditina</taxon>
        <taxon>Rhabditomorpha</taxon>
        <taxon>Rhabditoidea</taxon>
        <taxon>Rhabditidae</taxon>
        <taxon>Peloderinae</taxon>
        <taxon>Caenorhabditis</taxon>
    </lineage>
</organism>
<dbReference type="Proteomes" id="UP000494206">
    <property type="component" value="Unassembled WGS sequence"/>
</dbReference>
<dbReference type="Pfam" id="PF00406">
    <property type="entry name" value="ADK"/>
    <property type="match status" value="2"/>
</dbReference>
<accession>A0A8S1FCQ3</accession>
<dbReference type="SUPFAM" id="SSF47391">
    <property type="entry name" value="Dimerization-anchoring domain of cAMP-dependent PK regulatory subunit"/>
    <property type="match status" value="1"/>
</dbReference>
<dbReference type="GO" id="GO:0006139">
    <property type="term" value="P:nucleobase-containing compound metabolic process"/>
    <property type="evidence" value="ECO:0007669"/>
    <property type="project" value="InterPro"/>
</dbReference>
<proteinExistence type="predicted"/>
<evidence type="ECO:0000313" key="5">
    <source>
        <dbReference type="EMBL" id="CAB3411581.1"/>
    </source>
</evidence>
<feature type="region of interest" description="Disordered" evidence="4">
    <location>
        <begin position="622"/>
        <end position="648"/>
    </location>
</feature>
<dbReference type="GO" id="GO:0005524">
    <property type="term" value="F:ATP binding"/>
    <property type="evidence" value="ECO:0007669"/>
    <property type="project" value="InterPro"/>
</dbReference>
<keyword evidence="3" id="KW-0418">Kinase</keyword>
<evidence type="ECO:0000256" key="1">
    <source>
        <dbReference type="ARBA" id="ARBA00022679"/>
    </source>
</evidence>
<evidence type="ECO:0000256" key="4">
    <source>
        <dbReference type="SAM" id="MobiDB-lite"/>
    </source>
</evidence>
<dbReference type="CDD" id="cd01428">
    <property type="entry name" value="ADK"/>
    <property type="match status" value="2"/>
</dbReference>
<feature type="region of interest" description="Disordered" evidence="4">
    <location>
        <begin position="342"/>
        <end position="378"/>
    </location>
</feature>
<dbReference type="InterPro" id="IPR000850">
    <property type="entry name" value="Adenylat/UMP-CMP_kin"/>
</dbReference>
<evidence type="ECO:0008006" key="7">
    <source>
        <dbReference type="Google" id="ProtNLM"/>
    </source>
</evidence>
<evidence type="ECO:0000256" key="3">
    <source>
        <dbReference type="ARBA" id="ARBA00022777"/>
    </source>
</evidence>
<feature type="compositionally biased region" description="Polar residues" evidence="4">
    <location>
        <begin position="638"/>
        <end position="648"/>
    </location>
</feature>
<dbReference type="EMBL" id="CADEPM010000014">
    <property type="protein sequence ID" value="CAB3411581.1"/>
    <property type="molecule type" value="Genomic_DNA"/>
</dbReference>
<dbReference type="CDD" id="cd22978">
    <property type="entry name" value="DD_AK5"/>
    <property type="match status" value="1"/>
</dbReference>
<keyword evidence="2" id="KW-0547">Nucleotide-binding</keyword>
<feature type="compositionally biased region" description="Basic and acidic residues" evidence="4">
    <location>
        <begin position="106"/>
        <end position="127"/>
    </location>
</feature>
<name>A0A8S1FCQ3_9PELO</name>
<dbReference type="SUPFAM" id="SSF52540">
    <property type="entry name" value="P-loop containing nucleoside triphosphate hydrolases"/>
    <property type="match status" value="2"/>
</dbReference>
<gene>
    <name evidence="5" type="ORF">CBOVIS_LOCUS12963</name>
</gene>
<keyword evidence="6" id="KW-1185">Reference proteome</keyword>
<evidence type="ECO:0000313" key="6">
    <source>
        <dbReference type="Proteomes" id="UP000494206"/>
    </source>
</evidence>
<dbReference type="AlphaFoldDB" id="A0A8S1FCQ3"/>
<dbReference type="Gene3D" id="3.40.50.300">
    <property type="entry name" value="P-loop containing nucleotide triphosphate hydrolases"/>
    <property type="match status" value="2"/>
</dbReference>